<proteinExistence type="predicted"/>
<dbReference type="RefSeq" id="WP_183414671.1">
    <property type="nucleotide sequence ID" value="NZ_JACHXA010000001.1"/>
</dbReference>
<dbReference type="InterPro" id="IPR046336">
    <property type="entry name" value="Lon_prtase_N_sf"/>
</dbReference>
<sequence length="227" mass="25646">MSENPFDPTFDELPEILPIFPLTGVLLLPRAELPLNIFEPRYLAMVDQALAGRRMIGMIQPSLETKGLQMGSAPCFPLGCVGRIVSFAETEDGRYLITLKGMLRFKVGEELSLERGFRRVRPDYSEFRDDLERPEVLEDFFDRDRLLTALRAYFSVKRIRADWEAIEQAPGERLITSLAMACPFEALEKQALLMAPNLSTRAETLIKLLELDASSAQETQGGAKPRH</sequence>
<dbReference type="EMBL" id="JACHXA010000001">
    <property type="protein sequence ID" value="MBB3063857.1"/>
    <property type="molecule type" value="Genomic_DNA"/>
</dbReference>
<dbReference type="InterPro" id="IPR015947">
    <property type="entry name" value="PUA-like_sf"/>
</dbReference>
<dbReference type="PROSITE" id="PS51787">
    <property type="entry name" value="LON_N"/>
    <property type="match status" value="1"/>
</dbReference>
<evidence type="ECO:0000313" key="2">
    <source>
        <dbReference type="EMBL" id="MBB3063857.1"/>
    </source>
</evidence>
<reference evidence="2 3" key="1">
    <citation type="submission" date="2020-08" db="EMBL/GenBank/DDBJ databases">
        <title>Genomic Encyclopedia of Type Strains, Phase III (KMG-III): the genomes of soil and plant-associated and newly described type strains.</title>
        <authorList>
            <person name="Whitman W."/>
        </authorList>
    </citation>
    <scope>NUCLEOTIDE SEQUENCE [LARGE SCALE GENOMIC DNA]</scope>
    <source>
        <strain evidence="2 3">CECT 8803</strain>
    </source>
</reference>
<dbReference type="Proteomes" id="UP000581135">
    <property type="component" value="Unassembled WGS sequence"/>
</dbReference>
<keyword evidence="3" id="KW-1185">Reference proteome</keyword>
<protein>
    <recommendedName>
        <fullName evidence="1">Lon N-terminal domain-containing protein</fullName>
    </recommendedName>
</protein>
<dbReference type="PANTHER" id="PTHR46732">
    <property type="entry name" value="ATP-DEPENDENT PROTEASE LA (LON) DOMAIN PROTEIN"/>
    <property type="match status" value="1"/>
</dbReference>
<dbReference type="Pfam" id="PF02190">
    <property type="entry name" value="LON_substr_bdg"/>
    <property type="match status" value="1"/>
</dbReference>
<accession>A0A839SLT3</accession>
<dbReference type="Gene3D" id="2.30.130.40">
    <property type="entry name" value="LON domain-like"/>
    <property type="match status" value="1"/>
</dbReference>
<evidence type="ECO:0000313" key="3">
    <source>
        <dbReference type="Proteomes" id="UP000581135"/>
    </source>
</evidence>
<dbReference type="SUPFAM" id="SSF88697">
    <property type="entry name" value="PUA domain-like"/>
    <property type="match status" value="1"/>
</dbReference>
<name>A0A839SLT3_9PROT</name>
<dbReference type="InterPro" id="IPR003111">
    <property type="entry name" value="Lon_prtase_N"/>
</dbReference>
<feature type="domain" description="Lon N-terminal" evidence="1">
    <location>
        <begin position="17"/>
        <end position="213"/>
    </location>
</feature>
<dbReference type="PANTHER" id="PTHR46732:SF8">
    <property type="entry name" value="ATP-DEPENDENT PROTEASE LA (LON) DOMAIN PROTEIN"/>
    <property type="match status" value="1"/>
</dbReference>
<dbReference type="AlphaFoldDB" id="A0A839SLT3"/>
<dbReference type="SMART" id="SM00464">
    <property type="entry name" value="LON"/>
    <property type="match status" value="1"/>
</dbReference>
<gene>
    <name evidence="2" type="ORF">FHR98_000122</name>
</gene>
<comment type="caution">
    <text evidence="2">The sequence shown here is derived from an EMBL/GenBank/DDBJ whole genome shotgun (WGS) entry which is preliminary data.</text>
</comment>
<evidence type="ECO:0000259" key="1">
    <source>
        <dbReference type="PROSITE" id="PS51787"/>
    </source>
</evidence>
<organism evidence="2 3">
    <name type="scientific">Limibacillus halophilus</name>
    <dbReference type="NCBI Taxonomy" id="1579333"/>
    <lineage>
        <taxon>Bacteria</taxon>
        <taxon>Pseudomonadati</taxon>
        <taxon>Pseudomonadota</taxon>
        <taxon>Alphaproteobacteria</taxon>
        <taxon>Rhodospirillales</taxon>
        <taxon>Rhodovibrionaceae</taxon>
        <taxon>Limibacillus</taxon>
    </lineage>
</organism>